<gene>
    <name evidence="6" type="ORF">CSAL01_10850</name>
</gene>
<dbReference type="Proteomes" id="UP000070121">
    <property type="component" value="Unassembled WGS sequence"/>
</dbReference>
<accession>A0A135USK9</accession>
<comment type="similarity">
    <text evidence="1">Belongs to the CbxX/CfxQ family.</text>
</comment>
<keyword evidence="7" id="KW-1185">Reference proteome</keyword>
<dbReference type="SUPFAM" id="SSF52540">
    <property type="entry name" value="P-loop containing nucleoside triphosphate hydrolases"/>
    <property type="match status" value="2"/>
</dbReference>
<feature type="compositionally biased region" description="Acidic residues" evidence="4">
    <location>
        <begin position="303"/>
        <end position="319"/>
    </location>
</feature>
<dbReference type="InterPro" id="IPR000641">
    <property type="entry name" value="CbxX/CfxQ"/>
</dbReference>
<organism evidence="6 7">
    <name type="scientific">Colletotrichum salicis</name>
    <dbReference type="NCBI Taxonomy" id="1209931"/>
    <lineage>
        <taxon>Eukaryota</taxon>
        <taxon>Fungi</taxon>
        <taxon>Dikarya</taxon>
        <taxon>Ascomycota</taxon>
        <taxon>Pezizomycotina</taxon>
        <taxon>Sordariomycetes</taxon>
        <taxon>Hypocreomycetidae</taxon>
        <taxon>Glomerellales</taxon>
        <taxon>Glomerellaceae</taxon>
        <taxon>Colletotrichum</taxon>
        <taxon>Colletotrichum acutatum species complex</taxon>
    </lineage>
</organism>
<dbReference type="PANTHER" id="PTHR43392">
    <property type="entry name" value="AAA-TYPE ATPASE FAMILY PROTEIN / ANKYRIN REPEAT FAMILY PROTEIN"/>
    <property type="match status" value="1"/>
</dbReference>
<dbReference type="Gene3D" id="3.40.50.300">
    <property type="entry name" value="P-loop containing nucleotide triphosphate hydrolases"/>
    <property type="match status" value="2"/>
</dbReference>
<keyword evidence="3" id="KW-0067">ATP-binding</keyword>
<name>A0A135USK9_9PEZI</name>
<dbReference type="STRING" id="1209931.A0A135USK9"/>
<evidence type="ECO:0000259" key="5">
    <source>
        <dbReference type="Pfam" id="PF00004"/>
    </source>
</evidence>
<dbReference type="InterPro" id="IPR050773">
    <property type="entry name" value="CbxX/CfxQ_RuBisCO_ESX"/>
</dbReference>
<dbReference type="InterPro" id="IPR003959">
    <property type="entry name" value="ATPase_AAA_core"/>
</dbReference>
<dbReference type="OrthoDB" id="4509414at2759"/>
<feature type="region of interest" description="Disordered" evidence="4">
    <location>
        <begin position="125"/>
        <end position="156"/>
    </location>
</feature>
<evidence type="ECO:0000256" key="2">
    <source>
        <dbReference type="ARBA" id="ARBA00022741"/>
    </source>
</evidence>
<evidence type="ECO:0000313" key="6">
    <source>
        <dbReference type="EMBL" id="KXH63400.1"/>
    </source>
</evidence>
<dbReference type="GO" id="GO:0016887">
    <property type="term" value="F:ATP hydrolysis activity"/>
    <property type="evidence" value="ECO:0007669"/>
    <property type="project" value="InterPro"/>
</dbReference>
<dbReference type="CDD" id="cd00009">
    <property type="entry name" value="AAA"/>
    <property type="match status" value="1"/>
</dbReference>
<evidence type="ECO:0000256" key="4">
    <source>
        <dbReference type="SAM" id="MobiDB-lite"/>
    </source>
</evidence>
<comment type="caution">
    <text evidence="6">The sequence shown here is derived from an EMBL/GenBank/DDBJ whole genome shotgun (WGS) entry which is preliminary data.</text>
</comment>
<feature type="compositionally biased region" description="Basic and acidic residues" evidence="4">
    <location>
        <begin position="1"/>
        <end position="14"/>
    </location>
</feature>
<sequence>MNSDDKEVSGKENYKSQGQSQQAASIAPDSAQNENDKDGKSLQNGAEANIQTPRNCHTPIETAAKSVTGQENEDNTAGDPSGTKKSEEADGTQDTGETHKGNIQHGVSLEQSRAALRSLPFHQGFMKASGNRNGSDSNDQYGPRAQKDDNVSSWAESVVSEVMPEDVDDQSPSRLEWLRQKREDNEKNTYLDQIMSMVGMENVKALFLAVKARVKESKADDPCITRFRLSKLRLRLLLHGKDGTGKKSIAKLYSQFLHSIGAVNSRRFSKMPKPMYTLPYHPFTTRKDRMLRNPPTVVLCEADLQDEDSSDSSDSDSSDSDSNNSRDAARVRNSVTIESFLEIAATSILIVSSRDESLLESRKTDEKALQAFQSPLVLPDDDDEELKQLVLRMIQKRGMVIEGGGAEDPSLHALVRRVARKRESASFSNVHHLEEELDHVCRRQAPRMQKAHAKWFRQVLTGHPPAGYLPGQHTQNEREIDDQKCFFTSSDLLGSDPKDLRDDNKSWKRLEDLIGLEKVKREFGDIIDFAQTNYRRELQGMKPLGIGLNRLFLGPPGVGKTTVAQLYGQILIDLGLLSGKKVMLRNPSDLIGPHTGQFEMKTKEVLEEANGNVLIIDDAHMLYPGDQDAGDNTDNFPDRYS</sequence>
<evidence type="ECO:0000256" key="3">
    <source>
        <dbReference type="ARBA" id="ARBA00022840"/>
    </source>
</evidence>
<dbReference type="PRINTS" id="PR00819">
    <property type="entry name" value="CBXCFQXSUPER"/>
</dbReference>
<evidence type="ECO:0000313" key="7">
    <source>
        <dbReference type="Proteomes" id="UP000070121"/>
    </source>
</evidence>
<dbReference type="InterPro" id="IPR027417">
    <property type="entry name" value="P-loop_NTPase"/>
</dbReference>
<feature type="compositionally biased region" description="Low complexity" evidence="4">
    <location>
        <begin position="16"/>
        <end position="27"/>
    </location>
</feature>
<feature type="region of interest" description="Disordered" evidence="4">
    <location>
        <begin position="1"/>
        <end position="104"/>
    </location>
</feature>
<dbReference type="EMBL" id="JFFI01001088">
    <property type="protein sequence ID" value="KXH63400.1"/>
    <property type="molecule type" value="Genomic_DNA"/>
</dbReference>
<dbReference type="AlphaFoldDB" id="A0A135USK9"/>
<protein>
    <recommendedName>
        <fullName evidence="5">ATPase AAA-type core domain-containing protein</fullName>
    </recommendedName>
</protein>
<feature type="region of interest" description="Disordered" evidence="4">
    <location>
        <begin position="303"/>
        <end position="329"/>
    </location>
</feature>
<dbReference type="Pfam" id="PF00004">
    <property type="entry name" value="AAA"/>
    <property type="match status" value="1"/>
</dbReference>
<dbReference type="PANTHER" id="PTHR43392:SF2">
    <property type="entry name" value="AAA-TYPE ATPASE FAMILY PROTEIN _ ANKYRIN REPEAT FAMILY PROTEIN"/>
    <property type="match status" value="1"/>
</dbReference>
<feature type="domain" description="ATPase AAA-type core" evidence="5">
    <location>
        <begin position="551"/>
        <end position="628"/>
    </location>
</feature>
<keyword evidence="2" id="KW-0547">Nucleotide-binding</keyword>
<reference evidence="6 7" key="1">
    <citation type="submission" date="2014-02" db="EMBL/GenBank/DDBJ databases">
        <title>The genome sequence of Colletotrichum salicis CBS 607.94.</title>
        <authorList>
            <person name="Baroncelli R."/>
            <person name="Thon M.R."/>
        </authorList>
    </citation>
    <scope>NUCLEOTIDE SEQUENCE [LARGE SCALE GENOMIC DNA]</scope>
    <source>
        <strain evidence="6 7">CBS 607.94</strain>
    </source>
</reference>
<evidence type="ECO:0000256" key="1">
    <source>
        <dbReference type="ARBA" id="ARBA00010378"/>
    </source>
</evidence>
<dbReference type="GO" id="GO:0005524">
    <property type="term" value="F:ATP binding"/>
    <property type="evidence" value="ECO:0007669"/>
    <property type="project" value="UniProtKB-KW"/>
</dbReference>
<feature type="compositionally biased region" description="Polar residues" evidence="4">
    <location>
        <begin position="130"/>
        <end position="140"/>
    </location>
</feature>
<proteinExistence type="inferred from homology"/>
<feature type="compositionally biased region" description="Polar residues" evidence="4">
    <location>
        <begin position="41"/>
        <end position="55"/>
    </location>
</feature>